<accession>A0ABX1GKW0</accession>
<protein>
    <submittedName>
        <fullName evidence="2">SpoIIIAH-like family protein</fullName>
    </submittedName>
</protein>
<feature type="transmembrane region" description="Helical" evidence="1">
    <location>
        <begin position="7"/>
        <end position="26"/>
    </location>
</feature>
<dbReference type="RefSeq" id="WP_168550775.1">
    <property type="nucleotide sequence ID" value="NZ_JAAWWL010000001.1"/>
</dbReference>
<name>A0ABX1GKW0_9FLAO</name>
<keyword evidence="1" id="KW-0812">Transmembrane</keyword>
<comment type="caution">
    <text evidence="2">The sequence shown here is derived from an EMBL/GenBank/DDBJ whole genome shotgun (WGS) entry which is preliminary data.</text>
</comment>
<evidence type="ECO:0000256" key="1">
    <source>
        <dbReference type="SAM" id="Phobius"/>
    </source>
</evidence>
<feature type="transmembrane region" description="Helical" evidence="1">
    <location>
        <begin position="83"/>
        <end position="103"/>
    </location>
</feature>
<dbReference type="EMBL" id="JAAWWL010000001">
    <property type="protein sequence ID" value="NKI30532.1"/>
    <property type="molecule type" value="Genomic_DNA"/>
</dbReference>
<evidence type="ECO:0000313" key="3">
    <source>
        <dbReference type="Proteomes" id="UP000718451"/>
    </source>
</evidence>
<keyword evidence="1" id="KW-1133">Transmembrane helix</keyword>
<dbReference type="Proteomes" id="UP000718451">
    <property type="component" value="Unassembled WGS sequence"/>
</dbReference>
<feature type="transmembrane region" description="Helical" evidence="1">
    <location>
        <begin position="58"/>
        <end position="77"/>
    </location>
</feature>
<reference evidence="2 3" key="1">
    <citation type="submission" date="2020-04" db="EMBL/GenBank/DDBJ databases">
        <authorList>
            <person name="Yoon J."/>
        </authorList>
    </citation>
    <scope>NUCLEOTIDE SEQUENCE [LARGE SCALE GENOMIC DNA]</scope>
    <source>
        <strain evidence="2 3">DJ-13</strain>
    </source>
</reference>
<sequence>MKRTDFTILPLGICVLLVLISFVQVLTGDFDFRVEHFIGFPALLIAIFLYIKQRKYYFLFFALTLTVGLLGFLDFYISTYKVGFGPVGINPIFLGLLILFFVLSREQMDNLNPKKVVANEKKEHNIGVIKSFESRFASKTKEELREIINSNGKYSEEAKQAAEKLLQSLKSESD</sequence>
<keyword evidence="3" id="KW-1185">Reference proteome</keyword>
<keyword evidence="1" id="KW-0472">Membrane</keyword>
<feature type="transmembrane region" description="Helical" evidence="1">
    <location>
        <begin position="32"/>
        <end position="51"/>
    </location>
</feature>
<proteinExistence type="predicted"/>
<evidence type="ECO:0000313" key="2">
    <source>
        <dbReference type="EMBL" id="NKI30532.1"/>
    </source>
</evidence>
<gene>
    <name evidence="2" type="ORF">HCU67_01135</name>
</gene>
<organism evidence="2 3">
    <name type="scientific">Croceivirga thetidis</name>
    <dbReference type="NCBI Taxonomy" id="2721623"/>
    <lineage>
        <taxon>Bacteria</taxon>
        <taxon>Pseudomonadati</taxon>
        <taxon>Bacteroidota</taxon>
        <taxon>Flavobacteriia</taxon>
        <taxon>Flavobacteriales</taxon>
        <taxon>Flavobacteriaceae</taxon>
        <taxon>Croceivirga</taxon>
    </lineage>
</organism>